<dbReference type="PANTHER" id="PTHR43179:SF12">
    <property type="entry name" value="GALACTOFURANOSYLTRANSFERASE GLFT2"/>
    <property type="match status" value="1"/>
</dbReference>
<dbReference type="InterPro" id="IPR001173">
    <property type="entry name" value="Glyco_trans_2-like"/>
</dbReference>
<dbReference type="CDD" id="cd04186">
    <property type="entry name" value="GT_2_like_c"/>
    <property type="match status" value="1"/>
</dbReference>
<gene>
    <name evidence="5" type="ORF">E6K74_06520</name>
</gene>
<dbReference type="Pfam" id="PF00535">
    <property type="entry name" value="Glycos_transf_2"/>
    <property type="match status" value="1"/>
</dbReference>
<evidence type="ECO:0000259" key="4">
    <source>
        <dbReference type="Pfam" id="PF00535"/>
    </source>
</evidence>
<keyword evidence="3 5" id="KW-0808">Transferase</keyword>
<accession>A0A538SSM3</accession>
<evidence type="ECO:0000256" key="2">
    <source>
        <dbReference type="ARBA" id="ARBA00022676"/>
    </source>
</evidence>
<name>A0A538SSM3_UNCEI</name>
<evidence type="ECO:0000256" key="3">
    <source>
        <dbReference type="ARBA" id="ARBA00022679"/>
    </source>
</evidence>
<dbReference type="SUPFAM" id="SSF53448">
    <property type="entry name" value="Nucleotide-diphospho-sugar transferases"/>
    <property type="match status" value="1"/>
</dbReference>
<organism evidence="5 6">
    <name type="scientific">Eiseniibacteriota bacterium</name>
    <dbReference type="NCBI Taxonomy" id="2212470"/>
    <lineage>
        <taxon>Bacteria</taxon>
        <taxon>Candidatus Eiseniibacteriota</taxon>
    </lineage>
</organism>
<feature type="domain" description="Glycosyltransferase 2-like" evidence="4">
    <location>
        <begin position="26"/>
        <end position="199"/>
    </location>
</feature>
<dbReference type="Proteomes" id="UP000319829">
    <property type="component" value="Unassembled WGS sequence"/>
</dbReference>
<dbReference type="EMBL" id="VBOU01000074">
    <property type="protein sequence ID" value="TMQ54393.1"/>
    <property type="molecule type" value="Genomic_DNA"/>
</dbReference>
<dbReference type="Gene3D" id="3.90.550.10">
    <property type="entry name" value="Spore Coat Polysaccharide Biosynthesis Protein SpsA, Chain A"/>
    <property type="match status" value="1"/>
</dbReference>
<evidence type="ECO:0000313" key="6">
    <source>
        <dbReference type="Proteomes" id="UP000319829"/>
    </source>
</evidence>
<dbReference type="PANTHER" id="PTHR43179">
    <property type="entry name" value="RHAMNOSYLTRANSFERASE WBBL"/>
    <property type="match status" value="1"/>
</dbReference>
<dbReference type="AlphaFoldDB" id="A0A538SSM3"/>
<comment type="caution">
    <text evidence="5">The sequence shown here is derived from an EMBL/GenBank/DDBJ whole genome shotgun (WGS) entry which is preliminary data.</text>
</comment>
<reference evidence="5 6" key="1">
    <citation type="journal article" date="2019" name="Nat. Microbiol.">
        <title>Mediterranean grassland soil C-N compound turnover is dependent on rainfall and depth, and is mediated by genomically divergent microorganisms.</title>
        <authorList>
            <person name="Diamond S."/>
            <person name="Andeer P.F."/>
            <person name="Li Z."/>
            <person name="Crits-Christoph A."/>
            <person name="Burstein D."/>
            <person name="Anantharaman K."/>
            <person name="Lane K.R."/>
            <person name="Thomas B.C."/>
            <person name="Pan C."/>
            <person name="Northen T.R."/>
            <person name="Banfield J.F."/>
        </authorList>
    </citation>
    <scope>NUCLEOTIDE SEQUENCE [LARGE SCALE GENOMIC DNA]</scope>
    <source>
        <strain evidence="5">WS_4</strain>
    </source>
</reference>
<keyword evidence="2" id="KW-0328">Glycosyltransferase</keyword>
<sequence>MGRARGGARIARGGMRIMTAHPTWAVVLAMNQVRMTRECLTSVSALDPGAERIVLVDNGSTDGTAGAVRAEFPNVEVLRLEKNLYFAGGVNEGIRSALSRGAGSILLLNNDVVLERPALGKLRAALEADPARAAVSPKIYYYDPPDMIWFAGGVVGRGLGLIRHRGANMKDEKLRDGPRAVDYVSGAAALLSRDALEKVGLLDPSYVMYVEDVDWCARAREQGRVLWYEASAKVWHHVSATSGGGLTPLKAYYRLRSGALFLVRHATPWQRALSWGSYLAWSGWLLLLSITRRDFRSAGALALGFADFTRILFGAPPPLRTPESFAPPAGRR</sequence>
<proteinExistence type="inferred from homology"/>
<dbReference type="GO" id="GO:0016757">
    <property type="term" value="F:glycosyltransferase activity"/>
    <property type="evidence" value="ECO:0007669"/>
    <property type="project" value="UniProtKB-KW"/>
</dbReference>
<evidence type="ECO:0000256" key="1">
    <source>
        <dbReference type="ARBA" id="ARBA00006739"/>
    </source>
</evidence>
<dbReference type="InterPro" id="IPR029044">
    <property type="entry name" value="Nucleotide-diphossugar_trans"/>
</dbReference>
<comment type="similarity">
    <text evidence="1">Belongs to the glycosyltransferase 2 family.</text>
</comment>
<evidence type="ECO:0000313" key="5">
    <source>
        <dbReference type="EMBL" id="TMQ54393.1"/>
    </source>
</evidence>
<protein>
    <submittedName>
        <fullName evidence="5">Glycosyltransferase family 2 protein</fullName>
    </submittedName>
</protein>